<dbReference type="GO" id="GO:0003676">
    <property type="term" value="F:nucleic acid binding"/>
    <property type="evidence" value="ECO:0007669"/>
    <property type="project" value="InterPro"/>
</dbReference>
<dbReference type="GO" id="GO:0004523">
    <property type="term" value="F:RNA-DNA hybrid ribonuclease activity"/>
    <property type="evidence" value="ECO:0007669"/>
    <property type="project" value="InterPro"/>
</dbReference>
<comment type="caution">
    <text evidence="2">The sequence shown here is derived from an EMBL/GenBank/DDBJ whole genome shotgun (WGS) entry which is preliminary data.</text>
</comment>
<gene>
    <name evidence="2" type="ORF">Sradi_5297900</name>
</gene>
<evidence type="ECO:0000313" key="2">
    <source>
        <dbReference type="EMBL" id="KAL0320364.1"/>
    </source>
</evidence>
<accession>A0AAW2LPD1</accession>
<name>A0AAW2LPD1_SESRA</name>
<protein>
    <recommendedName>
        <fullName evidence="1">RNase H type-1 domain-containing protein</fullName>
    </recommendedName>
</protein>
<organism evidence="2">
    <name type="scientific">Sesamum radiatum</name>
    <name type="common">Black benniseed</name>
    <dbReference type="NCBI Taxonomy" id="300843"/>
    <lineage>
        <taxon>Eukaryota</taxon>
        <taxon>Viridiplantae</taxon>
        <taxon>Streptophyta</taxon>
        <taxon>Embryophyta</taxon>
        <taxon>Tracheophyta</taxon>
        <taxon>Spermatophyta</taxon>
        <taxon>Magnoliopsida</taxon>
        <taxon>eudicotyledons</taxon>
        <taxon>Gunneridae</taxon>
        <taxon>Pentapetalae</taxon>
        <taxon>asterids</taxon>
        <taxon>lamiids</taxon>
        <taxon>Lamiales</taxon>
        <taxon>Pedaliaceae</taxon>
        <taxon>Sesamum</taxon>
    </lineage>
</organism>
<evidence type="ECO:0000259" key="1">
    <source>
        <dbReference type="Pfam" id="PF13456"/>
    </source>
</evidence>
<dbReference type="EMBL" id="JACGWJ010000024">
    <property type="protein sequence ID" value="KAL0320364.1"/>
    <property type="molecule type" value="Genomic_DNA"/>
</dbReference>
<sequence length="57" mass="6431">MGVGVVVRDLNGHFLAWLAHKVSYSKDGELAEAWAAREAIQLALRQGWHGWFLRAIE</sequence>
<proteinExistence type="predicted"/>
<reference evidence="2" key="2">
    <citation type="journal article" date="2024" name="Plant">
        <title>Genomic evolution and insights into agronomic trait innovations of Sesamum species.</title>
        <authorList>
            <person name="Miao H."/>
            <person name="Wang L."/>
            <person name="Qu L."/>
            <person name="Liu H."/>
            <person name="Sun Y."/>
            <person name="Le M."/>
            <person name="Wang Q."/>
            <person name="Wei S."/>
            <person name="Zheng Y."/>
            <person name="Lin W."/>
            <person name="Duan Y."/>
            <person name="Cao H."/>
            <person name="Xiong S."/>
            <person name="Wang X."/>
            <person name="Wei L."/>
            <person name="Li C."/>
            <person name="Ma Q."/>
            <person name="Ju M."/>
            <person name="Zhao R."/>
            <person name="Li G."/>
            <person name="Mu C."/>
            <person name="Tian Q."/>
            <person name="Mei H."/>
            <person name="Zhang T."/>
            <person name="Gao T."/>
            <person name="Zhang H."/>
        </authorList>
    </citation>
    <scope>NUCLEOTIDE SEQUENCE</scope>
    <source>
        <strain evidence="2">G02</strain>
    </source>
</reference>
<dbReference type="AlphaFoldDB" id="A0AAW2LPD1"/>
<dbReference type="InterPro" id="IPR002156">
    <property type="entry name" value="RNaseH_domain"/>
</dbReference>
<dbReference type="Pfam" id="PF13456">
    <property type="entry name" value="RVT_3"/>
    <property type="match status" value="1"/>
</dbReference>
<reference evidence="2" key="1">
    <citation type="submission" date="2020-06" db="EMBL/GenBank/DDBJ databases">
        <authorList>
            <person name="Li T."/>
            <person name="Hu X."/>
            <person name="Zhang T."/>
            <person name="Song X."/>
            <person name="Zhang H."/>
            <person name="Dai N."/>
            <person name="Sheng W."/>
            <person name="Hou X."/>
            <person name="Wei L."/>
        </authorList>
    </citation>
    <scope>NUCLEOTIDE SEQUENCE</scope>
    <source>
        <strain evidence="2">G02</strain>
        <tissue evidence="2">Leaf</tissue>
    </source>
</reference>
<feature type="domain" description="RNase H type-1" evidence="1">
    <location>
        <begin position="2"/>
        <end position="49"/>
    </location>
</feature>